<name>A0AA41WXR6_9ALTE</name>
<dbReference type="RefSeq" id="WP_254099487.1">
    <property type="nucleotide sequence ID" value="NZ_JANATA010000006.1"/>
</dbReference>
<gene>
    <name evidence="1" type="ORF">NLF92_05000</name>
</gene>
<comment type="caution">
    <text evidence="1">The sequence shown here is derived from an EMBL/GenBank/DDBJ whole genome shotgun (WGS) entry which is preliminary data.</text>
</comment>
<reference evidence="1" key="1">
    <citation type="submission" date="2022-07" db="EMBL/GenBank/DDBJ databases">
        <title>Characterization of the Novel Bacterium Alteromonas immobilis LMIT006 and Alteromonas gregis LMIT007.</title>
        <authorList>
            <person name="Lin X."/>
        </authorList>
    </citation>
    <scope>NUCLEOTIDE SEQUENCE</scope>
    <source>
        <strain evidence="1">LMIT007</strain>
    </source>
</reference>
<sequence>MQAIIDKLQENLQIIYRKAVDADAKLDAFQKEGKGKFHTIFAESSPFNARAKRFEPYVAEVCENMDAFVALDLSQTEQAEIEQRLSIIVAQIEQLLSTLVQFKESLKA</sequence>
<accession>A0AA41WXR6</accession>
<organism evidence="1 2">
    <name type="scientific">Opacimonas viscosa</name>
    <dbReference type="NCBI Taxonomy" id="2961944"/>
    <lineage>
        <taxon>Bacteria</taxon>
        <taxon>Pseudomonadati</taxon>
        <taxon>Pseudomonadota</taxon>
        <taxon>Gammaproteobacteria</taxon>
        <taxon>Alteromonadales</taxon>
        <taxon>Alteromonadaceae</taxon>
        <taxon>Opacimonas</taxon>
    </lineage>
</organism>
<evidence type="ECO:0008006" key="3">
    <source>
        <dbReference type="Google" id="ProtNLM"/>
    </source>
</evidence>
<dbReference type="AlphaFoldDB" id="A0AA41WXR6"/>
<dbReference type="EMBL" id="JANATA010000006">
    <property type="protein sequence ID" value="MCP3428300.1"/>
    <property type="molecule type" value="Genomic_DNA"/>
</dbReference>
<proteinExistence type="predicted"/>
<evidence type="ECO:0000313" key="2">
    <source>
        <dbReference type="Proteomes" id="UP001165413"/>
    </source>
</evidence>
<keyword evidence="2" id="KW-1185">Reference proteome</keyword>
<protein>
    <recommendedName>
        <fullName evidence="3">Prephenate dehydrogenase</fullName>
    </recommendedName>
</protein>
<dbReference type="Proteomes" id="UP001165413">
    <property type="component" value="Unassembled WGS sequence"/>
</dbReference>
<evidence type="ECO:0000313" key="1">
    <source>
        <dbReference type="EMBL" id="MCP3428300.1"/>
    </source>
</evidence>